<dbReference type="RefSeq" id="WP_277443922.1">
    <property type="nucleotide sequence ID" value="NZ_JAKOAV010000016.1"/>
</dbReference>
<dbReference type="InterPro" id="IPR014199">
    <property type="entry name" value="Spore_YtxC"/>
</dbReference>
<keyword evidence="2" id="KW-1185">Reference proteome</keyword>
<name>A0A9X4GZB9_9FIRM</name>
<sequence length="299" mass="35335">MAQIISIGSTQHIDLLKDKLGRGLMIFERNGFKINLEERSDGKFTFFSCCLDGFPEYCQLEDDPQIIIKKYVADLISDIILSHWEVFLLKNIICENYYYYGDEEKKIIYNYALQHINRKSNEPRKSVYWFNRKRRILNKILDYLKLNNSIIIDGFIRFRLKEYINELKDATDKAVDDFLLEREYREFIELLKYFVEIQEPRAYMVHVLINNVGAFKLYDDKTQPVRSDYLGGFLVDMMDSEINYEDMLVSALVTIAPQKIIFHHKKNDRYSATIETIKKVFDGRVSECPGCELCTPLNN</sequence>
<gene>
    <name evidence="1" type="primary">ytxC</name>
    <name evidence="1" type="ORF">L7E55_09495</name>
</gene>
<dbReference type="Pfam" id="PF08812">
    <property type="entry name" value="YtxC"/>
    <property type="match status" value="1"/>
</dbReference>
<accession>A0A9X4GZB9</accession>
<evidence type="ECO:0000313" key="1">
    <source>
        <dbReference type="EMBL" id="MDF9408587.1"/>
    </source>
</evidence>
<protein>
    <submittedName>
        <fullName evidence="1">Sporulation protein YtxC</fullName>
    </submittedName>
</protein>
<reference evidence="1" key="1">
    <citation type="submission" date="2022-02" db="EMBL/GenBank/DDBJ databases">
        <authorList>
            <person name="Leng L."/>
        </authorList>
    </citation>
    <scope>NUCLEOTIDE SEQUENCE</scope>
    <source>
        <strain evidence="1">JI</strain>
    </source>
</reference>
<dbReference type="AlphaFoldDB" id="A0A9X4GZB9"/>
<organism evidence="1 2">
    <name type="scientific">Pelotomaculum isophthalicicum JI</name>
    <dbReference type="NCBI Taxonomy" id="947010"/>
    <lineage>
        <taxon>Bacteria</taxon>
        <taxon>Bacillati</taxon>
        <taxon>Bacillota</taxon>
        <taxon>Clostridia</taxon>
        <taxon>Eubacteriales</taxon>
        <taxon>Desulfotomaculaceae</taxon>
        <taxon>Pelotomaculum</taxon>
    </lineage>
</organism>
<proteinExistence type="predicted"/>
<dbReference type="EMBL" id="JAKOAV010000016">
    <property type="protein sequence ID" value="MDF9408587.1"/>
    <property type="molecule type" value="Genomic_DNA"/>
</dbReference>
<comment type="caution">
    <text evidence="1">The sequence shown here is derived from an EMBL/GenBank/DDBJ whole genome shotgun (WGS) entry which is preliminary data.</text>
</comment>
<dbReference type="Proteomes" id="UP001154312">
    <property type="component" value="Unassembled WGS sequence"/>
</dbReference>
<dbReference type="NCBIfam" id="TIGR02834">
    <property type="entry name" value="spo_ytxC"/>
    <property type="match status" value="1"/>
</dbReference>
<evidence type="ECO:0000313" key="2">
    <source>
        <dbReference type="Proteomes" id="UP001154312"/>
    </source>
</evidence>